<evidence type="ECO:0000256" key="2">
    <source>
        <dbReference type="SAM" id="Phobius"/>
    </source>
</evidence>
<protein>
    <recommendedName>
        <fullName evidence="4">Type 4 secretion system PilS N-terminal domain-containing protein</fullName>
    </recommendedName>
</protein>
<dbReference type="EMBL" id="CP163440">
    <property type="protein sequence ID" value="XDQ63509.1"/>
    <property type="molecule type" value="Genomic_DNA"/>
</dbReference>
<evidence type="ECO:0008006" key="4">
    <source>
        <dbReference type="Google" id="ProtNLM"/>
    </source>
</evidence>
<feature type="compositionally biased region" description="Polar residues" evidence="1">
    <location>
        <begin position="144"/>
        <end position="154"/>
    </location>
</feature>
<sequence length="164" mass="17470">MSGGPRDDEPVFVRSKWGTNRYVYNPNNPLGLVLIIGSLLLAAGGMYYLRASSPHPDSSWSEGELRSAVHQAAQDLEREPQYTDAYLGYGETIKGAVEQTGKGPSYGVRVSTGPYDYTVTGDGTDAKFCMHVIAMQLDGTKTNASANPNASTKLSIDVTDGGCG</sequence>
<keyword evidence="2" id="KW-1133">Transmembrane helix</keyword>
<dbReference type="AlphaFoldDB" id="A0AB39S8Q8"/>
<organism evidence="3">
    <name type="scientific">Streptomyces sp. R35</name>
    <dbReference type="NCBI Taxonomy" id="3238630"/>
    <lineage>
        <taxon>Bacteria</taxon>
        <taxon>Bacillati</taxon>
        <taxon>Actinomycetota</taxon>
        <taxon>Actinomycetes</taxon>
        <taxon>Kitasatosporales</taxon>
        <taxon>Streptomycetaceae</taxon>
        <taxon>Streptomyces</taxon>
    </lineage>
</organism>
<evidence type="ECO:0000256" key="1">
    <source>
        <dbReference type="SAM" id="MobiDB-lite"/>
    </source>
</evidence>
<accession>A0AB39S8Q8</accession>
<gene>
    <name evidence="3" type="ORF">AB5J50_23260</name>
</gene>
<feature type="transmembrane region" description="Helical" evidence="2">
    <location>
        <begin position="30"/>
        <end position="49"/>
    </location>
</feature>
<name>A0AB39S8Q8_9ACTN</name>
<feature type="region of interest" description="Disordered" evidence="1">
    <location>
        <begin position="144"/>
        <end position="164"/>
    </location>
</feature>
<dbReference type="RefSeq" id="WP_369260323.1">
    <property type="nucleotide sequence ID" value="NZ_CP163440.1"/>
</dbReference>
<keyword evidence="2" id="KW-0812">Transmembrane</keyword>
<reference evidence="3" key="1">
    <citation type="submission" date="2024-07" db="EMBL/GenBank/DDBJ databases">
        <authorList>
            <person name="Yu S.T."/>
        </authorList>
    </citation>
    <scope>NUCLEOTIDE SEQUENCE</scope>
    <source>
        <strain evidence="3">R35</strain>
    </source>
</reference>
<keyword evidence="2" id="KW-0472">Membrane</keyword>
<evidence type="ECO:0000313" key="3">
    <source>
        <dbReference type="EMBL" id="XDQ63509.1"/>
    </source>
</evidence>
<proteinExistence type="predicted"/>